<dbReference type="Gene3D" id="3.20.20.140">
    <property type="entry name" value="Metal-dependent hydrolases"/>
    <property type="match status" value="1"/>
</dbReference>
<evidence type="ECO:0000256" key="12">
    <source>
        <dbReference type="ARBA" id="ARBA00023204"/>
    </source>
</evidence>
<sequence length="1055" mass="119294">MHTSNSSYASSSYVELHAHSFYSFGEGASHTYELLGRAAELGYSAMGLTDHNMCGSLEFARQAKSLGIQPITGGEITLIDGSHVVMLAENRRGYSNISRLFTLANSWDRKDPRLDPKYLSEYSEGIVLLTGCRSGTVPNLVSQGKVEKARDTLRCYVDWFGSDSVFVELSRNLVYGDTERIRTLTSVASDVGLPVVATNNVHYHIPERHRLQDALVAVSHNSTIDRVVHYLKYNSEFHLKSKEQMKYLFRHSQEALENTLKIADRCTFDLSSDLGYTLPSPDVPEGYTPLTYLRRLCYEAAQRRYGTIDDLVEARLTEELCLIEKHDLAGFMLLYREIALLAREIMVEMGTVTQEEPLEWRPPGRGRGSSVAMLTGYLIGISHVDPLLYDLTLERFLPDDLRVLPDIDLDFPRSLRGSLIARIHQHFGTEFAVLTGMITTYRAKGVVADLGKVFGIPDEDLRRLSKQIHQHDASRLREEMMSLPEFANRVDLPGWRDLLELAPQLEGAPKSLGQHVGGMILSSSPIPDMVPCREGAIKGRHIIDWDKESVAYAGFAKIDILSLPVLDQLEESISLVEKRTDECIDLSRIDPEDSGVYDMINQGHSRGVFLLQSPAQLKMGQRLRSRNLQDLAYQVALIRPGVGIQESAVSAFIERYRHSVKWEYDHPLEKRALERGYGVIIWQEQVVQLISDVSGMSQADADEMRRAFARRNNEKVVAAYWDRFCKGAVDRGVDEHIAQKIFAKINGHYMFPESHSHAFAVSAYQAAWMKRYYPLEFFVGLMNNQPMGFYPMEAIKQDARRFGVKFLNPCINLSGFRCETLDNSLLIGLEFVKNLGKRSAQAIIKERSSHGLFVSVGDFVRRVSIGLDAIETLVLAGAFDFISRNRRIALWEAGIHPRPLKEQRPLPMEMDISVPELEGFTPYEEMLGEYRSMDIYPAGHIMQFVRNSLPHGVTRTSDIYSMNDKEQVSVAGWAIARQHPRGQHGTVFVTVEDETSDVQLIVWPQTFNRFKHLLKAPLLLAHGEISRWDGTTNVIVSRLESIRAETTLPAGHDWH</sequence>
<reference evidence="15" key="1">
    <citation type="submission" date="2018-05" db="EMBL/GenBank/DDBJ databases">
        <authorList>
            <person name="Lanie J.A."/>
            <person name="Ng W.-L."/>
            <person name="Kazmierczak K.M."/>
            <person name="Andrzejewski T.M."/>
            <person name="Davidsen T.M."/>
            <person name="Wayne K.J."/>
            <person name="Tettelin H."/>
            <person name="Glass J.I."/>
            <person name="Rusch D."/>
            <person name="Podicherti R."/>
            <person name="Tsui H.-C.T."/>
            <person name="Winkler M.E."/>
        </authorList>
    </citation>
    <scope>NUCLEOTIDE SEQUENCE</scope>
</reference>
<evidence type="ECO:0000256" key="3">
    <source>
        <dbReference type="ARBA" id="ARBA00012417"/>
    </source>
</evidence>
<dbReference type="NCBIfam" id="TIGR00594">
    <property type="entry name" value="polc"/>
    <property type="match status" value="1"/>
</dbReference>
<dbReference type="SUPFAM" id="SSF89550">
    <property type="entry name" value="PHP domain-like"/>
    <property type="match status" value="1"/>
</dbReference>
<dbReference type="InterPro" id="IPR003141">
    <property type="entry name" value="Pol/His_phosphatase_N"/>
</dbReference>
<keyword evidence="6" id="KW-0963">Cytoplasm</keyword>
<keyword evidence="7" id="KW-0808">Transferase</keyword>
<feature type="domain" description="Polymerase/histidinol phosphatase N-terminal" evidence="14">
    <location>
        <begin position="14"/>
        <end position="80"/>
    </location>
</feature>
<dbReference type="Gene3D" id="2.40.50.140">
    <property type="entry name" value="Nucleic acid-binding proteins"/>
    <property type="match status" value="1"/>
</dbReference>
<dbReference type="CDD" id="cd04485">
    <property type="entry name" value="DnaE_OBF"/>
    <property type="match status" value="1"/>
</dbReference>
<dbReference type="InterPro" id="IPR012340">
    <property type="entry name" value="NA-bd_OB-fold"/>
</dbReference>
<dbReference type="Pfam" id="PF01336">
    <property type="entry name" value="tRNA_anti-codon"/>
    <property type="match status" value="1"/>
</dbReference>
<dbReference type="EC" id="2.7.7.7" evidence="3"/>
<dbReference type="InterPro" id="IPR041931">
    <property type="entry name" value="DNA_pol3_alpha_thumb_dom"/>
</dbReference>
<dbReference type="GO" id="GO:0006281">
    <property type="term" value="P:DNA repair"/>
    <property type="evidence" value="ECO:0007669"/>
    <property type="project" value="UniProtKB-KW"/>
</dbReference>
<dbReference type="GO" id="GO:0006260">
    <property type="term" value="P:DNA replication"/>
    <property type="evidence" value="ECO:0007669"/>
    <property type="project" value="UniProtKB-KW"/>
</dbReference>
<dbReference type="SMART" id="SM00481">
    <property type="entry name" value="POLIIIAc"/>
    <property type="match status" value="1"/>
</dbReference>
<keyword evidence="9" id="KW-0235">DNA replication</keyword>
<keyword evidence="10" id="KW-0227">DNA damage</keyword>
<dbReference type="GO" id="GO:0003676">
    <property type="term" value="F:nucleic acid binding"/>
    <property type="evidence" value="ECO:0007669"/>
    <property type="project" value="InterPro"/>
</dbReference>
<evidence type="ECO:0000256" key="2">
    <source>
        <dbReference type="ARBA" id="ARBA00007391"/>
    </source>
</evidence>
<comment type="similarity">
    <text evidence="2">Belongs to the DNA polymerase type-C family. DnaE2 subfamily.</text>
</comment>
<dbReference type="InterPro" id="IPR040982">
    <property type="entry name" value="DNA_pol3_finger"/>
</dbReference>
<evidence type="ECO:0000313" key="15">
    <source>
        <dbReference type="EMBL" id="SVA02882.1"/>
    </source>
</evidence>
<proteinExistence type="inferred from homology"/>
<evidence type="ECO:0000256" key="1">
    <source>
        <dbReference type="ARBA" id="ARBA00004496"/>
    </source>
</evidence>
<name>A0A381SFM8_9ZZZZ</name>
<dbReference type="GO" id="GO:0003887">
    <property type="term" value="F:DNA-directed DNA polymerase activity"/>
    <property type="evidence" value="ECO:0007669"/>
    <property type="project" value="UniProtKB-KW"/>
</dbReference>
<dbReference type="Pfam" id="PF02811">
    <property type="entry name" value="PHP"/>
    <property type="match status" value="1"/>
</dbReference>
<dbReference type="Gene3D" id="1.10.10.1600">
    <property type="entry name" value="Bacterial DNA polymerase III alpha subunit, thumb domain"/>
    <property type="match status" value="1"/>
</dbReference>
<evidence type="ECO:0000256" key="10">
    <source>
        <dbReference type="ARBA" id="ARBA00022763"/>
    </source>
</evidence>
<dbReference type="PANTHER" id="PTHR32294">
    <property type="entry name" value="DNA POLYMERASE III SUBUNIT ALPHA"/>
    <property type="match status" value="1"/>
</dbReference>
<keyword evidence="11" id="KW-0239">DNA-directed DNA polymerase</keyword>
<dbReference type="InterPro" id="IPR004365">
    <property type="entry name" value="NA-bd_OB_tRNA"/>
</dbReference>
<evidence type="ECO:0000256" key="8">
    <source>
        <dbReference type="ARBA" id="ARBA00022695"/>
    </source>
</evidence>
<dbReference type="AlphaFoldDB" id="A0A381SFM8"/>
<evidence type="ECO:0000256" key="9">
    <source>
        <dbReference type="ARBA" id="ARBA00022705"/>
    </source>
</evidence>
<dbReference type="Gene3D" id="1.10.150.870">
    <property type="match status" value="1"/>
</dbReference>
<dbReference type="GO" id="GO:0008408">
    <property type="term" value="F:3'-5' exonuclease activity"/>
    <property type="evidence" value="ECO:0007669"/>
    <property type="project" value="InterPro"/>
</dbReference>
<organism evidence="15">
    <name type="scientific">marine metagenome</name>
    <dbReference type="NCBI Taxonomy" id="408172"/>
    <lineage>
        <taxon>unclassified sequences</taxon>
        <taxon>metagenomes</taxon>
        <taxon>ecological metagenomes</taxon>
    </lineage>
</organism>
<evidence type="ECO:0000259" key="14">
    <source>
        <dbReference type="SMART" id="SM00481"/>
    </source>
</evidence>
<dbReference type="InterPro" id="IPR016195">
    <property type="entry name" value="Pol/histidinol_Pase-like"/>
</dbReference>
<evidence type="ECO:0000256" key="6">
    <source>
        <dbReference type="ARBA" id="ARBA00022490"/>
    </source>
</evidence>
<dbReference type="InterPro" id="IPR011708">
    <property type="entry name" value="DNA_pol3_alpha_NTPase_dom"/>
</dbReference>
<comment type="catalytic activity">
    <reaction evidence="13">
        <text>DNA(n) + a 2'-deoxyribonucleoside 5'-triphosphate = DNA(n+1) + diphosphate</text>
        <dbReference type="Rhea" id="RHEA:22508"/>
        <dbReference type="Rhea" id="RHEA-COMP:17339"/>
        <dbReference type="Rhea" id="RHEA-COMP:17340"/>
        <dbReference type="ChEBI" id="CHEBI:33019"/>
        <dbReference type="ChEBI" id="CHEBI:61560"/>
        <dbReference type="ChEBI" id="CHEBI:173112"/>
        <dbReference type="EC" id="2.7.7.7"/>
    </reaction>
</comment>
<keyword evidence="8" id="KW-0548">Nucleotidyltransferase</keyword>
<evidence type="ECO:0000256" key="4">
    <source>
        <dbReference type="ARBA" id="ARBA00017273"/>
    </source>
</evidence>
<comment type="subcellular location">
    <subcellularLocation>
        <location evidence="1">Cytoplasm</location>
    </subcellularLocation>
</comment>
<dbReference type="PANTHER" id="PTHR32294:SF4">
    <property type="entry name" value="ERROR-PRONE DNA POLYMERASE"/>
    <property type="match status" value="1"/>
</dbReference>
<dbReference type="SUPFAM" id="SSF160975">
    <property type="entry name" value="AF1531-like"/>
    <property type="match status" value="1"/>
</dbReference>
<dbReference type="InterPro" id="IPR004805">
    <property type="entry name" value="DnaE2/DnaE/PolC"/>
</dbReference>
<evidence type="ECO:0000256" key="11">
    <source>
        <dbReference type="ARBA" id="ARBA00022932"/>
    </source>
</evidence>
<dbReference type="Pfam" id="PF17657">
    <property type="entry name" value="DNA_pol3_finger"/>
    <property type="match status" value="1"/>
</dbReference>
<evidence type="ECO:0000256" key="13">
    <source>
        <dbReference type="ARBA" id="ARBA00049244"/>
    </source>
</evidence>
<dbReference type="Pfam" id="PF14579">
    <property type="entry name" value="HHH_6"/>
    <property type="match status" value="1"/>
</dbReference>
<keyword evidence="12" id="KW-0234">DNA repair</keyword>
<dbReference type="EMBL" id="UINC01003051">
    <property type="protein sequence ID" value="SVA02882.1"/>
    <property type="molecule type" value="Genomic_DNA"/>
</dbReference>
<evidence type="ECO:0000256" key="5">
    <source>
        <dbReference type="ARBA" id="ARBA00019114"/>
    </source>
</evidence>
<dbReference type="InterPro" id="IPR004013">
    <property type="entry name" value="PHP_dom"/>
</dbReference>
<dbReference type="InterPro" id="IPR029460">
    <property type="entry name" value="DNAPol_HHH"/>
</dbReference>
<dbReference type="GO" id="GO:0005737">
    <property type="term" value="C:cytoplasm"/>
    <property type="evidence" value="ECO:0007669"/>
    <property type="project" value="UniProtKB-SubCell"/>
</dbReference>
<accession>A0A381SFM8</accession>
<protein>
    <recommendedName>
        <fullName evidence="5">DNA polymerase III subunit alpha</fullName>
        <ecNumber evidence="3">2.7.7.7</ecNumber>
    </recommendedName>
    <alternativeName>
        <fullName evidence="4">Error-prone DNA polymerase</fullName>
    </alternativeName>
</protein>
<gene>
    <name evidence="15" type="ORF">METZ01_LOCUS55736</name>
</gene>
<dbReference type="Pfam" id="PF07733">
    <property type="entry name" value="DNA_pol3_alpha"/>
    <property type="match status" value="1"/>
</dbReference>
<evidence type="ECO:0000256" key="7">
    <source>
        <dbReference type="ARBA" id="ARBA00022679"/>
    </source>
</evidence>